<comment type="similarity">
    <text evidence="2 8 10">Belongs to the bacterioferritin family.</text>
</comment>
<dbReference type="Gene3D" id="1.20.1260.10">
    <property type="match status" value="1"/>
</dbReference>
<dbReference type="GO" id="GO:0004322">
    <property type="term" value="F:ferroxidase activity"/>
    <property type="evidence" value="ECO:0007669"/>
    <property type="project" value="UniProtKB-EC"/>
</dbReference>
<dbReference type="FunFam" id="1.20.1260.10:FF:000005">
    <property type="entry name" value="Bacterioferritin"/>
    <property type="match status" value="1"/>
</dbReference>
<protein>
    <recommendedName>
        <fullName evidence="8 10">Bacterioferritin</fullName>
        <ecNumber evidence="8">1.16.3.1</ecNumber>
    </recommendedName>
</protein>
<feature type="binding site" evidence="9">
    <location>
        <position position="18"/>
    </location>
    <ligand>
        <name>Fe cation</name>
        <dbReference type="ChEBI" id="CHEBI:24875"/>
        <label>1</label>
    </ligand>
</feature>
<comment type="cofactor">
    <cofactor evidence="1">
        <name>heme b</name>
        <dbReference type="ChEBI" id="CHEBI:60344"/>
    </cofactor>
</comment>
<evidence type="ECO:0000259" key="11">
    <source>
        <dbReference type="PROSITE" id="PS50905"/>
    </source>
</evidence>
<evidence type="ECO:0000256" key="8">
    <source>
        <dbReference type="PIRNR" id="PIRNR002560"/>
    </source>
</evidence>
<feature type="binding site" evidence="9">
    <location>
        <position position="127"/>
    </location>
    <ligand>
        <name>Fe cation</name>
        <dbReference type="ChEBI" id="CHEBI:24875"/>
        <label>2</label>
    </ligand>
</feature>
<dbReference type="PROSITE" id="PS00549">
    <property type="entry name" value="BACTERIOFERRITIN"/>
    <property type="match status" value="1"/>
</dbReference>
<dbReference type="InterPro" id="IPR012347">
    <property type="entry name" value="Ferritin-like"/>
</dbReference>
<dbReference type="NCBIfam" id="TIGR00754">
    <property type="entry name" value="bfr"/>
    <property type="match status" value="1"/>
</dbReference>
<evidence type="ECO:0000256" key="4">
    <source>
        <dbReference type="ARBA" id="ARBA00022617"/>
    </source>
</evidence>
<dbReference type="PRINTS" id="PR00601">
    <property type="entry name" value="BACFERRITIN"/>
</dbReference>
<comment type="catalytic activity">
    <reaction evidence="8">
        <text>4 Fe(2+) + O2 + 4 H(+) = 4 Fe(3+) + 2 H2O</text>
        <dbReference type="Rhea" id="RHEA:11148"/>
        <dbReference type="ChEBI" id="CHEBI:15377"/>
        <dbReference type="ChEBI" id="CHEBI:15378"/>
        <dbReference type="ChEBI" id="CHEBI:15379"/>
        <dbReference type="ChEBI" id="CHEBI:29033"/>
        <dbReference type="ChEBI" id="CHEBI:29034"/>
        <dbReference type="EC" id="1.16.3.1"/>
    </reaction>
</comment>
<gene>
    <name evidence="12" type="ORF">SAMN05216571_10752</name>
</gene>
<dbReference type="InterPro" id="IPR002024">
    <property type="entry name" value="Bacterioferritin"/>
</dbReference>
<dbReference type="SUPFAM" id="SSF47240">
    <property type="entry name" value="Ferritin-like"/>
    <property type="match status" value="1"/>
</dbReference>
<dbReference type="PIRSF" id="PIRSF002560">
    <property type="entry name" value="Bacterioferritin"/>
    <property type="match status" value="1"/>
</dbReference>
<dbReference type="GO" id="GO:0140315">
    <property type="term" value="F:iron ion sequestering activity"/>
    <property type="evidence" value="ECO:0007669"/>
    <property type="project" value="UniProtKB-ARBA"/>
</dbReference>
<keyword evidence="3 8" id="KW-0409">Iron storage</keyword>
<evidence type="ECO:0000256" key="10">
    <source>
        <dbReference type="RuleBase" id="RU000623"/>
    </source>
</evidence>
<sequence length="157" mass="18248">MKGDAKVIQYLNTVLGNELVAINQYYLHAKMYQDWGLAALGKWEYEESIEEMKHADTLIERILFLEGLPNLQDYGKLMIGENTREMLECDLKLEHKAHADLKDAIAHCEQVRDYTSRDLFQKILDDEEEHIDHLETELGLIDAVGIQNYLQKQMHTA</sequence>
<evidence type="ECO:0000313" key="13">
    <source>
        <dbReference type="Proteomes" id="UP000198641"/>
    </source>
</evidence>
<dbReference type="GO" id="GO:0006826">
    <property type="term" value="P:iron ion transport"/>
    <property type="evidence" value="ECO:0007669"/>
    <property type="project" value="InterPro"/>
</dbReference>
<feature type="binding site" evidence="9">
    <location>
        <position position="54"/>
    </location>
    <ligand>
        <name>Fe cation</name>
        <dbReference type="ChEBI" id="CHEBI:24875"/>
        <label>1</label>
    </ligand>
</feature>
<dbReference type="CDD" id="cd00907">
    <property type="entry name" value="Bacterioferritin"/>
    <property type="match status" value="1"/>
</dbReference>
<keyword evidence="13" id="KW-1185">Reference proteome</keyword>
<feature type="binding site" description="axial binding residue" evidence="9">
    <location>
        <position position="52"/>
    </location>
    <ligand>
        <name>heme b</name>
        <dbReference type="ChEBI" id="CHEBI:60344"/>
        <note>ligand shared between dimeric partners</note>
    </ligand>
    <ligandPart>
        <name>Fe</name>
        <dbReference type="ChEBI" id="CHEBI:18248"/>
    </ligandPart>
</feature>
<accession>A0A1G7SQV2</accession>
<evidence type="ECO:0000256" key="6">
    <source>
        <dbReference type="ARBA" id="ARBA00023004"/>
    </source>
</evidence>
<dbReference type="GO" id="GO:0005829">
    <property type="term" value="C:cytosol"/>
    <property type="evidence" value="ECO:0007669"/>
    <property type="project" value="TreeGrafter"/>
</dbReference>
<feature type="binding site" evidence="9">
    <location>
        <position position="51"/>
    </location>
    <ligand>
        <name>Fe cation</name>
        <dbReference type="ChEBI" id="CHEBI:24875"/>
        <label>2</label>
    </ligand>
</feature>
<reference evidence="12 13" key="1">
    <citation type="submission" date="2016-10" db="EMBL/GenBank/DDBJ databases">
        <authorList>
            <person name="de Groot N.N."/>
        </authorList>
    </citation>
    <scope>NUCLEOTIDE SEQUENCE [LARGE SCALE GENOMIC DNA]</scope>
    <source>
        <strain evidence="12 13">BH539</strain>
    </source>
</reference>
<evidence type="ECO:0000256" key="7">
    <source>
        <dbReference type="ARBA" id="ARBA00036243"/>
    </source>
</evidence>
<evidence type="ECO:0000256" key="2">
    <source>
        <dbReference type="ARBA" id="ARBA00008093"/>
    </source>
</evidence>
<dbReference type="AlphaFoldDB" id="A0A1G7SQV2"/>
<dbReference type="GO" id="GO:0008199">
    <property type="term" value="F:ferric iron binding"/>
    <property type="evidence" value="ECO:0007669"/>
    <property type="project" value="InterPro"/>
</dbReference>
<evidence type="ECO:0000256" key="3">
    <source>
        <dbReference type="ARBA" id="ARBA00022434"/>
    </source>
</evidence>
<evidence type="ECO:0000313" key="12">
    <source>
        <dbReference type="EMBL" id="SDG24650.1"/>
    </source>
</evidence>
<evidence type="ECO:0000256" key="1">
    <source>
        <dbReference type="ARBA" id="ARBA00001970"/>
    </source>
</evidence>
<comment type="catalytic activity">
    <reaction evidence="7">
        <text>Fe(2+)(in) = Fe(2+)(out)</text>
        <dbReference type="Rhea" id="RHEA:28486"/>
        <dbReference type="ChEBI" id="CHEBI:29033"/>
    </reaction>
</comment>
<feature type="binding site" evidence="9">
    <location>
        <position position="50"/>
    </location>
    <ligand>
        <name>Fe cation</name>
        <dbReference type="ChEBI" id="CHEBI:24875"/>
        <label>3</label>
    </ligand>
</feature>
<dbReference type="PANTHER" id="PTHR30295">
    <property type="entry name" value="BACTERIOFERRITIN"/>
    <property type="match status" value="1"/>
</dbReference>
<dbReference type="EMBL" id="FNCI01000007">
    <property type="protein sequence ID" value="SDG24650.1"/>
    <property type="molecule type" value="Genomic_DNA"/>
</dbReference>
<dbReference type="InterPro" id="IPR009040">
    <property type="entry name" value="Ferritin-like_diiron"/>
</dbReference>
<dbReference type="GO" id="GO:0020037">
    <property type="term" value="F:heme binding"/>
    <property type="evidence" value="ECO:0007669"/>
    <property type="project" value="TreeGrafter"/>
</dbReference>
<proteinExistence type="inferred from homology"/>
<feature type="domain" description="Ferritin-like diiron" evidence="11">
    <location>
        <begin position="1"/>
        <end position="145"/>
    </location>
</feature>
<dbReference type="PANTHER" id="PTHR30295:SF0">
    <property type="entry name" value="BACTERIOFERRITIN"/>
    <property type="match status" value="1"/>
</dbReference>
<comment type="function">
    <text evidence="8">Iron-storage protein, whose ferroxidase center binds Fe(2+), oxidizes it using dioxygen to Fe(3+), and participates in the subsequent Fe(3+) oxide mineral core formation within the central cavity of the BFR protein shell.</text>
</comment>
<organism evidence="12 13">
    <name type="scientific">Onishia taeanensis</name>
    <dbReference type="NCBI Taxonomy" id="284577"/>
    <lineage>
        <taxon>Bacteria</taxon>
        <taxon>Pseudomonadati</taxon>
        <taxon>Pseudomonadota</taxon>
        <taxon>Gammaproteobacteria</taxon>
        <taxon>Oceanospirillales</taxon>
        <taxon>Halomonadaceae</taxon>
        <taxon>Onishia</taxon>
    </lineage>
</organism>
<feature type="binding site" evidence="9">
    <location>
        <position position="51"/>
    </location>
    <ligand>
        <name>Fe cation</name>
        <dbReference type="ChEBI" id="CHEBI:24875"/>
        <label>1</label>
    </ligand>
</feature>
<dbReference type="Pfam" id="PF00210">
    <property type="entry name" value="Ferritin"/>
    <property type="match status" value="1"/>
</dbReference>
<dbReference type="RefSeq" id="WP_092525860.1">
    <property type="nucleotide sequence ID" value="NZ_FNCI01000007.1"/>
</dbReference>
<dbReference type="EC" id="1.16.3.1" evidence="8"/>
<keyword evidence="6 8" id="KW-0408">Iron</keyword>
<evidence type="ECO:0000256" key="5">
    <source>
        <dbReference type="ARBA" id="ARBA00022723"/>
    </source>
</evidence>
<dbReference type="PROSITE" id="PS50905">
    <property type="entry name" value="FERRITIN_LIKE"/>
    <property type="match status" value="1"/>
</dbReference>
<evidence type="ECO:0000256" key="9">
    <source>
        <dbReference type="PIRSR" id="PIRSR002560-1"/>
    </source>
</evidence>
<feature type="binding site" evidence="9">
    <location>
        <position position="127"/>
    </location>
    <ligand>
        <name>Fe cation</name>
        <dbReference type="ChEBI" id="CHEBI:24875"/>
        <label>1</label>
    </ligand>
</feature>
<dbReference type="Proteomes" id="UP000198641">
    <property type="component" value="Unassembled WGS sequence"/>
</dbReference>
<name>A0A1G7SQV2_9GAMM</name>
<keyword evidence="5 8" id="KW-0479">Metal-binding</keyword>
<dbReference type="InterPro" id="IPR008331">
    <property type="entry name" value="Ferritin_DPS_dom"/>
</dbReference>
<dbReference type="STRING" id="284577.SAMN05216571_10752"/>
<feature type="binding site" evidence="9">
    <location>
        <position position="94"/>
    </location>
    <ligand>
        <name>Fe cation</name>
        <dbReference type="ChEBI" id="CHEBI:24875"/>
        <label>2</label>
    </ligand>
</feature>
<dbReference type="GO" id="GO:0006879">
    <property type="term" value="P:intracellular iron ion homeostasis"/>
    <property type="evidence" value="ECO:0007669"/>
    <property type="project" value="UniProtKB-KW"/>
</dbReference>
<keyword evidence="4 10" id="KW-0349">Heme</keyword>
<dbReference type="InterPro" id="IPR009078">
    <property type="entry name" value="Ferritin-like_SF"/>
</dbReference>
<feature type="binding site" evidence="9">
    <location>
        <position position="130"/>
    </location>
    <ligand>
        <name>Fe cation</name>
        <dbReference type="ChEBI" id="CHEBI:24875"/>
        <label>2</label>
    </ligand>
</feature>
<dbReference type="OrthoDB" id="9800505at2"/>